<comment type="subcellular location">
    <subcellularLocation>
        <location evidence="1">Cell membrane</location>
        <topology evidence="1">Multi-pass membrane protein</topology>
    </subcellularLocation>
</comment>
<feature type="transmembrane region" description="Helical" evidence="9">
    <location>
        <begin position="308"/>
        <end position="329"/>
    </location>
</feature>
<evidence type="ECO:0000256" key="2">
    <source>
        <dbReference type="ARBA" id="ARBA00006236"/>
    </source>
</evidence>
<evidence type="ECO:0000256" key="8">
    <source>
        <dbReference type="SAM" id="MobiDB-lite"/>
    </source>
</evidence>
<feature type="region of interest" description="Disordered" evidence="8">
    <location>
        <begin position="1"/>
        <end position="24"/>
    </location>
</feature>
<dbReference type="Proteomes" id="UP001162891">
    <property type="component" value="Chromosome"/>
</dbReference>
<keyword evidence="3" id="KW-0813">Transport</keyword>
<gene>
    <name evidence="11" type="primary">bcr</name>
    <name evidence="11" type="ORF">AMOR_11190</name>
</gene>
<evidence type="ECO:0000256" key="5">
    <source>
        <dbReference type="ARBA" id="ARBA00022692"/>
    </source>
</evidence>
<evidence type="ECO:0000256" key="1">
    <source>
        <dbReference type="ARBA" id="ARBA00004651"/>
    </source>
</evidence>
<protein>
    <submittedName>
        <fullName evidence="11">Bcr/CflA family drug resistance efflux transporter</fullName>
    </submittedName>
</protein>
<dbReference type="InterPro" id="IPR036259">
    <property type="entry name" value="MFS_trans_sf"/>
</dbReference>
<dbReference type="CDD" id="cd17320">
    <property type="entry name" value="MFS_MdfA_MDR_like"/>
    <property type="match status" value="1"/>
</dbReference>
<feature type="transmembrane region" description="Helical" evidence="9">
    <location>
        <begin position="104"/>
        <end position="123"/>
    </location>
</feature>
<keyword evidence="12" id="KW-1185">Reference proteome</keyword>
<dbReference type="InterPro" id="IPR050189">
    <property type="entry name" value="MFS_Efflux_Transporters"/>
</dbReference>
<evidence type="ECO:0000256" key="6">
    <source>
        <dbReference type="ARBA" id="ARBA00022989"/>
    </source>
</evidence>
<evidence type="ECO:0000259" key="10">
    <source>
        <dbReference type="PROSITE" id="PS50850"/>
    </source>
</evidence>
<name>A0ABN6MM43_9BACT</name>
<organism evidence="11 12">
    <name type="scientific">Anaeromyxobacter oryzae</name>
    <dbReference type="NCBI Taxonomy" id="2918170"/>
    <lineage>
        <taxon>Bacteria</taxon>
        <taxon>Pseudomonadati</taxon>
        <taxon>Myxococcota</taxon>
        <taxon>Myxococcia</taxon>
        <taxon>Myxococcales</taxon>
        <taxon>Cystobacterineae</taxon>
        <taxon>Anaeromyxobacteraceae</taxon>
        <taxon>Anaeromyxobacter</taxon>
    </lineage>
</organism>
<feature type="transmembrane region" description="Helical" evidence="9">
    <location>
        <begin position="367"/>
        <end position="388"/>
    </location>
</feature>
<accession>A0ABN6MM43</accession>
<feature type="transmembrane region" description="Helical" evidence="9">
    <location>
        <begin position="400"/>
        <end position="419"/>
    </location>
</feature>
<feature type="transmembrane region" description="Helical" evidence="9">
    <location>
        <begin position="34"/>
        <end position="53"/>
    </location>
</feature>
<dbReference type="NCBIfam" id="TIGR00710">
    <property type="entry name" value="efflux_Bcr_CflA"/>
    <property type="match status" value="1"/>
</dbReference>
<keyword evidence="5 9" id="KW-0812">Transmembrane</keyword>
<dbReference type="SUPFAM" id="SSF103473">
    <property type="entry name" value="MFS general substrate transporter"/>
    <property type="match status" value="1"/>
</dbReference>
<dbReference type="PANTHER" id="PTHR43124:SF3">
    <property type="entry name" value="CHLORAMPHENICOL EFFLUX PUMP RV0191"/>
    <property type="match status" value="1"/>
</dbReference>
<feature type="transmembrane region" description="Helical" evidence="9">
    <location>
        <begin position="341"/>
        <end position="360"/>
    </location>
</feature>
<dbReference type="InterPro" id="IPR011701">
    <property type="entry name" value="MFS"/>
</dbReference>
<comment type="similarity">
    <text evidence="2">Belongs to the major facilitator superfamily. Bcr/CmlA family.</text>
</comment>
<evidence type="ECO:0000313" key="12">
    <source>
        <dbReference type="Proteomes" id="UP001162891"/>
    </source>
</evidence>
<keyword evidence="7 9" id="KW-0472">Membrane</keyword>
<sequence length="427" mass="43711">MPAAERSSPMPLPASDVPGAEPAPGAGALRHPMASLRVGALLTGIVGIGALSIDTYLPSLPQIVREFRTADATAQLTVTLFLLSFAATQLVFGPLSDRFGRRRTLLGGLLLYVVGAIGCALAPTIQVLVVARVVQGLGAGSGPVVGRAIVRDVYPREHGARVLALMATAQALTPILAPILGGYVQVWSGWRAVFVILVVLGTAFLAAAWALVAETVPGVEPGVLHPRTLLRNAGTLMHDRTFVGYVLAVMLVFSGQFAFISGSAFVFIGLLKVSPDAYGYCFGLVAFGLMTGSFVTARVTGRLGVRRVVRAGALLAAVSGVALAAPVLLGVTRLPSLLLPMYLYAVAGGLVMPSAMAGAIGPFAGIAGLASAVLGFFQMAGSAAYAIAVSRFLDGTARPMTVAIALSGLACLAACAALVRPGPRDEA</sequence>
<feature type="transmembrane region" description="Helical" evidence="9">
    <location>
        <begin position="73"/>
        <end position="92"/>
    </location>
</feature>
<dbReference type="InterPro" id="IPR004812">
    <property type="entry name" value="Efflux_drug-R_Bcr/CmlA"/>
</dbReference>
<feature type="transmembrane region" description="Helical" evidence="9">
    <location>
        <begin position="242"/>
        <end position="271"/>
    </location>
</feature>
<dbReference type="EMBL" id="AP025591">
    <property type="protein sequence ID" value="BDG02123.1"/>
    <property type="molecule type" value="Genomic_DNA"/>
</dbReference>
<feature type="transmembrane region" description="Helical" evidence="9">
    <location>
        <begin position="162"/>
        <end position="184"/>
    </location>
</feature>
<dbReference type="RefSeq" id="WP_248359407.1">
    <property type="nucleotide sequence ID" value="NZ_AP025591.1"/>
</dbReference>
<evidence type="ECO:0000256" key="4">
    <source>
        <dbReference type="ARBA" id="ARBA00022475"/>
    </source>
</evidence>
<feature type="domain" description="Major facilitator superfamily (MFS) profile" evidence="10">
    <location>
        <begin position="35"/>
        <end position="425"/>
    </location>
</feature>
<dbReference type="PANTHER" id="PTHR43124">
    <property type="entry name" value="PURINE EFFLUX PUMP PBUE"/>
    <property type="match status" value="1"/>
</dbReference>
<evidence type="ECO:0000256" key="7">
    <source>
        <dbReference type="ARBA" id="ARBA00023136"/>
    </source>
</evidence>
<dbReference type="Gene3D" id="1.20.1720.10">
    <property type="entry name" value="Multidrug resistance protein D"/>
    <property type="match status" value="1"/>
</dbReference>
<evidence type="ECO:0000256" key="3">
    <source>
        <dbReference type="ARBA" id="ARBA00022448"/>
    </source>
</evidence>
<dbReference type="InterPro" id="IPR020846">
    <property type="entry name" value="MFS_dom"/>
</dbReference>
<evidence type="ECO:0000313" key="11">
    <source>
        <dbReference type="EMBL" id="BDG02123.1"/>
    </source>
</evidence>
<keyword evidence="4" id="KW-1003">Cell membrane</keyword>
<dbReference type="PROSITE" id="PS50850">
    <property type="entry name" value="MFS"/>
    <property type="match status" value="1"/>
</dbReference>
<dbReference type="PRINTS" id="PR01035">
    <property type="entry name" value="TCRTETA"/>
</dbReference>
<evidence type="ECO:0000256" key="9">
    <source>
        <dbReference type="SAM" id="Phobius"/>
    </source>
</evidence>
<dbReference type="Pfam" id="PF07690">
    <property type="entry name" value="MFS_1"/>
    <property type="match status" value="1"/>
</dbReference>
<reference evidence="12" key="1">
    <citation type="journal article" date="2022" name="Int. J. Syst. Evol. Microbiol.">
        <title>Anaeromyxobacter oryzae sp. nov., Anaeromyxobacter diazotrophicus sp. nov. and Anaeromyxobacter paludicola sp. nov., isolated from paddy soils.</title>
        <authorList>
            <person name="Itoh H."/>
            <person name="Xu Z."/>
            <person name="Mise K."/>
            <person name="Masuda Y."/>
            <person name="Ushijima N."/>
            <person name="Hayakawa C."/>
            <person name="Shiratori Y."/>
            <person name="Senoo K."/>
        </authorList>
    </citation>
    <scope>NUCLEOTIDE SEQUENCE [LARGE SCALE GENOMIC DNA]</scope>
    <source>
        <strain evidence="12">Red232</strain>
    </source>
</reference>
<dbReference type="InterPro" id="IPR001958">
    <property type="entry name" value="Tet-R_TetA/multi-R_MdtG-like"/>
</dbReference>
<keyword evidence="6 9" id="KW-1133">Transmembrane helix</keyword>
<proteinExistence type="inferred from homology"/>
<feature type="transmembrane region" description="Helical" evidence="9">
    <location>
        <begin position="190"/>
        <end position="212"/>
    </location>
</feature>
<feature type="transmembrane region" description="Helical" evidence="9">
    <location>
        <begin position="277"/>
        <end position="296"/>
    </location>
</feature>